<dbReference type="EMBL" id="KZ613490">
    <property type="protein sequence ID" value="PMD19251.1"/>
    <property type="molecule type" value="Genomic_DNA"/>
</dbReference>
<dbReference type="AlphaFoldDB" id="A0A2J6PZ06"/>
<dbReference type="Pfam" id="PF06985">
    <property type="entry name" value="HET"/>
    <property type="match status" value="1"/>
</dbReference>
<dbReference type="InterPro" id="IPR052895">
    <property type="entry name" value="HetReg/Transcr_Mod"/>
</dbReference>
<feature type="domain" description="Heterokaryon incompatibility" evidence="1">
    <location>
        <begin position="47"/>
        <end position="170"/>
    </location>
</feature>
<name>A0A2J6PZ06_9HELO</name>
<organism evidence="2 3">
    <name type="scientific">Hyaloscypha hepaticicola</name>
    <dbReference type="NCBI Taxonomy" id="2082293"/>
    <lineage>
        <taxon>Eukaryota</taxon>
        <taxon>Fungi</taxon>
        <taxon>Dikarya</taxon>
        <taxon>Ascomycota</taxon>
        <taxon>Pezizomycotina</taxon>
        <taxon>Leotiomycetes</taxon>
        <taxon>Helotiales</taxon>
        <taxon>Hyaloscyphaceae</taxon>
        <taxon>Hyaloscypha</taxon>
    </lineage>
</organism>
<dbReference type="STRING" id="1745343.A0A2J6PZ06"/>
<proteinExistence type="predicted"/>
<dbReference type="InterPro" id="IPR010730">
    <property type="entry name" value="HET"/>
</dbReference>
<evidence type="ECO:0000313" key="2">
    <source>
        <dbReference type="EMBL" id="PMD19251.1"/>
    </source>
</evidence>
<dbReference type="Pfam" id="PF26639">
    <property type="entry name" value="Het-6_barrel"/>
    <property type="match status" value="1"/>
</dbReference>
<evidence type="ECO:0000259" key="1">
    <source>
        <dbReference type="Pfam" id="PF06985"/>
    </source>
</evidence>
<sequence>MFTYNQLKRGTSEIRLVRFKQPAQVDLTATSIELELRHGSFDNDTHYAGLSYVWGHPDTEQQHNYLHDALTQLYRGGVRSWLWFDSICINQSDIEEKSLQVAQMRTIFSLADRVFIWLGPGSIETAKAMDFATRIGPQALAVGVLDMCLARGIMELMQCEYWHRIWIIQEISLAQEATVLCGEKAIPLELFDATFSAVSHCIAWFRRLHDETQDFAIALSTRRKLRRQDRPGKIRLASILFQSGTPPGRPHYSATDARDILFALLGVATDGGAMGLRVGYNMTLFEVLTALTRALIYDEDETRQAFRLDQCVPDRDGTHSFRKCVVEVQEINYHRTFNATAGMPTPPRPRNCSEDDTRGLLRCPGCCVDVVTDVMKPPQCSIYDFANLGPESGPGEDYVWRTIMLDWYDDVANSNSFEAKPINDEKASIIRKIMRRVPIVVESLTEAQRDFIRSGPFSLFNPDILDQKLKFIARNWPRSFANGNRGRTLFKTTKGMFGLGHTAIQTGDTVNLLWGIQSPIILRPRDDEAGGFTFVGDAYVDGIMHGEFLKTAPAHKDFEIY</sequence>
<dbReference type="PANTHER" id="PTHR24148:SF79">
    <property type="entry name" value="HETEROKARYON INCOMPATIBILITY DOMAIN-CONTAINING PROTEIN"/>
    <property type="match status" value="1"/>
</dbReference>
<dbReference type="OrthoDB" id="2157530at2759"/>
<accession>A0A2J6PZ06</accession>
<dbReference type="Proteomes" id="UP000235672">
    <property type="component" value="Unassembled WGS sequence"/>
</dbReference>
<gene>
    <name evidence="2" type="ORF">NA56DRAFT_724857</name>
</gene>
<dbReference type="PANTHER" id="PTHR24148">
    <property type="entry name" value="ANKYRIN REPEAT DOMAIN-CONTAINING PROTEIN 39 HOMOLOG-RELATED"/>
    <property type="match status" value="1"/>
</dbReference>
<keyword evidence="3" id="KW-1185">Reference proteome</keyword>
<protein>
    <recommendedName>
        <fullName evidence="1">Heterokaryon incompatibility domain-containing protein</fullName>
    </recommendedName>
</protein>
<evidence type="ECO:0000313" key="3">
    <source>
        <dbReference type="Proteomes" id="UP000235672"/>
    </source>
</evidence>
<reference evidence="2 3" key="1">
    <citation type="submission" date="2016-05" db="EMBL/GenBank/DDBJ databases">
        <title>A degradative enzymes factory behind the ericoid mycorrhizal symbiosis.</title>
        <authorList>
            <consortium name="DOE Joint Genome Institute"/>
            <person name="Martino E."/>
            <person name="Morin E."/>
            <person name="Grelet G."/>
            <person name="Kuo A."/>
            <person name="Kohler A."/>
            <person name="Daghino S."/>
            <person name="Barry K."/>
            <person name="Choi C."/>
            <person name="Cichocki N."/>
            <person name="Clum A."/>
            <person name="Copeland A."/>
            <person name="Hainaut M."/>
            <person name="Haridas S."/>
            <person name="Labutti K."/>
            <person name="Lindquist E."/>
            <person name="Lipzen A."/>
            <person name="Khouja H.-R."/>
            <person name="Murat C."/>
            <person name="Ohm R."/>
            <person name="Olson A."/>
            <person name="Spatafora J."/>
            <person name="Veneault-Fourrey C."/>
            <person name="Henrissat B."/>
            <person name="Grigoriev I."/>
            <person name="Martin F."/>
            <person name="Perotto S."/>
        </authorList>
    </citation>
    <scope>NUCLEOTIDE SEQUENCE [LARGE SCALE GENOMIC DNA]</scope>
    <source>
        <strain evidence="2 3">UAMH 7357</strain>
    </source>
</reference>